<keyword evidence="2" id="KW-0723">Serine/threonine-protein kinase</keyword>
<keyword evidence="4 7" id="KW-0547">Nucleotide-binding</keyword>
<evidence type="ECO:0000256" key="9">
    <source>
        <dbReference type="SAM" id="Phobius"/>
    </source>
</evidence>
<dbReference type="Proteomes" id="UP000655208">
    <property type="component" value="Unassembled WGS sequence"/>
</dbReference>
<keyword evidence="3" id="KW-0808">Transferase</keyword>
<dbReference type="Pfam" id="PF00069">
    <property type="entry name" value="Pkinase"/>
    <property type="match status" value="1"/>
</dbReference>
<evidence type="ECO:0000313" key="12">
    <source>
        <dbReference type="Proteomes" id="UP000655208"/>
    </source>
</evidence>
<evidence type="ECO:0000313" key="11">
    <source>
        <dbReference type="EMBL" id="GGM02082.1"/>
    </source>
</evidence>
<feature type="region of interest" description="Disordered" evidence="8">
    <location>
        <begin position="448"/>
        <end position="512"/>
    </location>
</feature>
<keyword evidence="5" id="KW-0418">Kinase</keyword>
<dbReference type="AlphaFoldDB" id="A0A917WG03"/>
<dbReference type="CDD" id="cd14014">
    <property type="entry name" value="STKc_PknB_like"/>
    <property type="match status" value="1"/>
</dbReference>
<dbReference type="Gene3D" id="1.10.510.10">
    <property type="entry name" value="Transferase(Phosphotransferase) domain 1"/>
    <property type="match status" value="1"/>
</dbReference>
<organism evidence="11 12">
    <name type="scientific">Nakamurella endophytica</name>
    <dbReference type="NCBI Taxonomy" id="1748367"/>
    <lineage>
        <taxon>Bacteria</taxon>
        <taxon>Bacillati</taxon>
        <taxon>Actinomycetota</taxon>
        <taxon>Actinomycetes</taxon>
        <taxon>Nakamurellales</taxon>
        <taxon>Nakamurellaceae</taxon>
        <taxon>Nakamurella</taxon>
    </lineage>
</organism>
<dbReference type="EC" id="2.7.11.1" evidence="1"/>
<keyword evidence="9" id="KW-0812">Transmembrane</keyword>
<dbReference type="PANTHER" id="PTHR43289">
    <property type="entry name" value="MITOGEN-ACTIVATED PROTEIN KINASE KINASE KINASE 20-RELATED"/>
    <property type="match status" value="1"/>
</dbReference>
<dbReference type="InterPro" id="IPR000719">
    <property type="entry name" value="Prot_kinase_dom"/>
</dbReference>
<evidence type="ECO:0000256" key="4">
    <source>
        <dbReference type="ARBA" id="ARBA00022741"/>
    </source>
</evidence>
<dbReference type="InterPro" id="IPR008271">
    <property type="entry name" value="Ser/Thr_kinase_AS"/>
</dbReference>
<evidence type="ECO:0000256" key="6">
    <source>
        <dbReference type="ARBA" id="ARBA00022840"/>
    </source>
</evidence>
<dbReference type="SMART" id="SM00220">
    <property type="entry name" value="S_TKc"/>
    <property type="match status" value="1"/>
</dbReference>
<dbReference type="InterPro" id="IPR017441">
    <property type="entry name" value="Protein_kinase_ATP_BS"/>
</dbReference>
<dbReference type="SUPFAM" id="SSF56112">
    <property type="entry name" value="Protein kinase-like (PK-like)"/>
    <property type="match status" value="1"/>
</dbReference>
<gene>
    <name evidence="11" type="ORF">GCM10011594_22710</name>
</gene>
<sequence>MDRVTSADRPAGPPAAAAPRAGAPAARPATGRSGSHPAPRYLAGRYRLERVLGRGAMGTVWAAHDEALHRWVAIKEVDLPRGVPVSEADQVADRAMREARAVASVSDPHVVTIFDLLSIGHAPAIVMELLDARSLAEVLQEGPLDDGAATTVGRGVAAGLVAAHAAGVTHRDVKPGNVLLCRDGRVKLTDFGIARTIGEQTLTATGLLLGSPAYIAPEVAGGRPATAMADAWGLGALLFACVQGVPPFDGGDPFRTLSAVVQDPVPPHPAAGRLGPLIDGLLVKDPAARMTVSQALHLLRQLDDDPMGERLIPRAARPGPAAPRAARQAPPGPASPSGRAPVDRAAGPTATRPGRPARPAGLPPPPWAGGAGSAGGAGGAGRALPPPPWAGTSAAAAAAALPALPAPTVRPPLRGRRLVVAAVLVALLAAAGGFFGVRAIAALARSTAGEGSPPAAAAAARSTDAPAAMSTDAPAGLSTDAPAALSSDGSAARSTDGPAAAPHTALTPGRPG</sequence>
<evidence type="ECO:0000256" key="5">
    <source>
        <dbReference type="ARBA" id="ARBA00022777"/>
    </source>
</evidence>
<evidence type="ECO:0000256" key="7">
    <source>
        <dbReference type="PROSITE-ProRule" id="PRU10141"/>
    </source>
</evidence>
<proteinExistence type="predicted"/>
<dbReference type="InterPro" id="IPR011009">
    <property type="entry name" value="Kinase-like_dom_sf"/>
</dbReference>
<keyword evidence="12" id="KW-1185">Reference proteome</keyword>
<feature type="region of interest" description="Disordered" evidence="8">
    <location>
        <begin position="310"/>
        <end position="391"/>
    </location>
</feature>
<dbReference type="PROSITE" id="PS00108">
    <property type="entry name" value="PROTEIN_KINASE_ST"/>
    <property type="match status" value="1"/>
</dbReference>
<feature type="compositionally biased region" description="Gly residues" evidence="8">
    <location>
        <begin position="369"/>
        <end position="381"/>
    </location>
</feature>
<keyword evidence="6 7" id="KW-0067">ATP-binding</keyword>
<evidence type="ECO:0000259" key="10">
    <source>
        <dbReference type="PROSITE" id="PS50011"/>
    </source>
</evidence>
<dbReference type="GO" id="GO:0005524">
    <property type="term" value="F:ATP binding"/>
    <property type="evidence" value="ECO:0007669"/>
    <property type="project" value="UniProtKB-UniRule"/>
</dbReference>
<dbReference type="PANTHER" id="PTHR43289:SF6">
    <property type="entry name" value="SERINE_THREONINE-PROTEIN KINASE NEKL-3"/>
    <property type="match status" value="1"/>
</dbReference>
<feature type="domain" description="Protein kinase" evidence="10">
    <location>
        <begin position="46"/>
        <end position="300"/>
    </location>
</feature>
<feature type="compositionally biased region" description="Low complexity" evidence="8">
    <location>
        <begin position="313"/>
        <end position="360"/>
    </location>
</feature>
<evidence type="ECO:0000256" key="1">
    <source>
        <dbReference type="ARBA" id="ARBA00012513"/>
    </source>
</evidence>
<evidence type="ECO:0000256" key="8">
    <source>
        <dbReference type="SAM" id="MobiDB-lite"/>
    </source>
</evidence>
<feature type="compositionally biased region" description="Low complexity" evidence="8">
    <location>
        <begin position="448"/>
        <end position="468"/>
    </location>
</feature>
<keyword evidence="9" id="KW-0472">Membrane</keyword>
<dbReference type="Gene3D" id="3.30.200.20">
    <property type="entry name" value="Phosphorylase Kinase, domain 1"/>
    <property type="match status" value="1"/>
</dbReference>
<dbReference type="EMBL" id="BMNA01000004">
    <property type="protein sequence ID" value="GGM02082.1"/>
    <property type="molecule type" value="Genomic_DNA"/>
</dbReference>
<comment type="caution">
    <text evidence="11">The sequence shown here is derived from an EMBL/GenBank/DDBJ whole genome shotgun (WGS) entry which is preliminary data.</text>
</comment>
<feature type="binding site" evidence="7">
    <location>
        <position position="75"/>
    </location>
    <ligand>
        <name>ATP</name>
        <dbReference type="ChEBI" id="CHEBI:30616"/>
    </ligand>
</feature>
<feature type="compositionally biased region" description="Low complexity" evidence="8">
    <location>
        <begin position="14"/>
        <end position="29"/>
    </location>
</feature>
<feature type="transmembrane region" description="Helical" evidence="9">
    <location>
        <begin position="418"/>
        <end position="437"/>
    </location>
</feature>
<reference evidence="11" key="2">
    <citation type="submission" date="2020-09" db="EMBL/GenBank/DDBJ databases">
        <authorList>
            <person name="Sun Q."/>
            <person name="Zhou Y."/>
        </authorList>
    </citation>
    <scope>NUCLEOTIDE SEQUENCE</scope>
    <source>
        <strain evidence="11">CGMCC 4.7308</strain>
    </source>
</reference>
<dbReference type="PROSITE" id="PS00107">
    <property type="entry name" value="PROTEIN_KINASE_ATP"/>
    <property type="match status" value="1"/>
</dbReference>
<evidence type="ECO:0000256" key="3">
    <source>
        <dbReference type="ARBA" id="ARBA00022679"/>
    </source>
</evidence>
<feature type="region of interest" description="Disordered" evidence="8">
    <location>
        <begin position="1"/>
        <end position="39"/>
    </location>
</feature>
<evidence type="ECO:0000256" key="2">
    <source>
        <dbReference type="ARBA" id="ARBA00022527"/>
    </source>
</evidence>
<dbReference type="GO" id="GO:0004674">
    <property type="term" value="F:protein serine/threonine kinase activity"/>
    <property type="evidence" value="ECO:0007669"/>
    <property type="project" value="UniProtKB-KW"/>
</dbReference>
<dbReference type="PROSITE" id="PS50011">
    <property type="entry name" value="PROTEIN_KINASE_DOM"/>
    <property type="match status" value="1"/>
</dbReference>
<reference evidence="11" key="1">
    <citation type="journal article" date="2014" name="Int. J. Syst. Evol. Microbiol.">
        <title>Complete genome sequence of Corynebacterium casei LMG S-19264T (=DSM 44701T), isolated from a smear-ripened cheese.</title>
        <authorList>
            <consortium name="US DOE Joint Genome Institute (JGI-PGF)"/>
            <person name="Walter F."/>
            <person name="Albersmeier A."/>
            <person name="Kalinowski J."/>
            <person name="Ruckert C."/>
        </authorList>
    </citation>
    <scope>NUCLEOTIDE SEQUENCE</scope>
    <source>
        <strain evidence="11">CGMCC 4.7308</strain>
    </source>
</reference>
<protein>
    <recommendedName>
        <fullName evidence="1">non-specific serine/threonine protein kinase</fullName>
        <ecNumber evidence="1">2.7.11.1</ecNumber>
    </recommendedName>
</protein>
<name>A0A917WG03_9ACTN</name>
<keyword evidence="9" id="KW-1133">Transmembrane helix</keyword>
<accession>A0A917WG03</accession>